<sequence length="285" mass="31746">MSDFHWPAGVHAAAAFTFDVDAESAILSFAPQAAERLSVMSHQSYGPLHGVPRILRILDRHDIRSTFFVPGYTADKYPNVVRAIADAGHEIAHHGYLHETVTGMTEAEERRAIERGLEALERITGVRPVGYRAPMWEMNYRTPELLGEYGFGYDSSLFDSDLPYPIAIGDRDPLIEIPIQWSLDDWEQYAYLPDLTGTGLIETPTKAAELWRLELDAVYAERLTFVLTNHPFLSGRPSRAAALEGLIEYATALDGLWITTLGELADYTASLGLAPIRHQPPVLPD</sequence>
<dbReference type="EMBL" id="AP022620">
    <property type="protein sequence ID" value="BBZ79102.1"/>
    <property type="molecule type" value="Genomic_DNA"/>
</dbReference>
<dbReference type="SUPFAM" id="SSF88713">
    <property type="entry name" value="Glycoside hydrolase/deacetylase"/>
    <property type="match status" value="1"/>
</dbReference>
<gene>
    <name evidence="2" type="ORF">MANY_44390</name>
</gene>
<name>A0A6N4WGR2_9MYCO</name>
<organism evidence="2 3">
    <name type="scientific">Mycolicibacterium anyangense</name>
    <dbReference type="NCBI Taxonomy" id="1431246"/>
    <lineage>
        <taxon>Bacteria</taxon>
        <taxon>Bacillati</taxon>
        <taxon>Actinomycetota</taxon>
        <taxon>Actinomycetes</taxon>
        <taxon>Mycobacteriales</taxon>
        <taxon>Mycobacteriaceae</taxon>
        <taxon>Mycolicibacterium</taxon>
    </lineage>
</organism>
<keyword evidence="3" id="KW-1185">Reference proteome</keyword>
<proteinExistence type="predicted"/>
<dbReference type="Gene3D" id="3.20.20.370">
    <property type="entry name" value="Glycoside hydrolase/deacetylase"/>
    <property type="match status" value="1"/>
</dbReference>
<dbReference type="PANTHER" id="PTHR47561:SF1">
    <property type="entry name" value="POLYSACCHARIDE DEACETYLASE FAMILY PROTEIN (AFU_ORTHOLOGUE AFUA_6G05030)"/>
    <property type="match status" value="1"/>
</dbReference>
<dbReference type="InterPro" id="IPR011330">
    <property type="entry name" value="Glyco_hydro/deAcase_b/a-brl"/>
</dbReference>
<dbReference type="InterPro" id="IPR037950">
    <property type="entry name" value="PgdA-like"/>
</dbReference>
<dbReference type="GO" id="GO:0016810">
    <property type="term" value="F:hydrolase activity, acting on carbon-nitrogen (but not peptide) bonds"/>
    <property type="evidence" value="ECO:0007669"/>
    <property type="project" value="InterPro"/>
</dbReference>
<dbReference type="InterPro" id="IPR002509">
    <property type="entry name" value="NODB_dom"/>
</dbReference>
<dbReference type="RefSeq" id="WP_163806148.1">
    <property type="nucleotide sequence ID" value="NZ_AP022620.1"/>
</dbReference>
<dbReference type="AlphaFoldDB" id="A0A6N4WGR2"/>
<dbReference type="PANTHER" id="PTHR47561">
    <property type="entry name" value="POLYSACCHARIDE DEACETYLASE FAMILY PROTEIN (AFU_ORTHOLOGUE AFUA_6G05030)"/>
    <property type="match status" value="1"/>
</dbReference>
<evidence type="ECO:0000313" key="3">
    <source>
        <dbReference type="Proteomes" id="UP000467249"/>
    </source>
</evidence>
<dbReference type="CDD" id="cd10938">
    <property type="entry name" value="CE4_HpPgdA_like"/>
    <property type="match status" value="1"/>
</dbReference>
<evidence type="ECO:0000313" key="2">
    <source>
        <dbReference type="EMBL" id="BBZ79102.1"/>
    </source>
</evidence>
<protein>
    <submittedName>
        <fullName evidence="2">Polysaccharide deacetylase</fullName>
    </submittedName>
</protein>
<reference evidence="2 3" key="1">
    <citation type="journal article" date="2019" name="Emerg. Microbes Infect.">
        <title>Comprehensive subspecies identification of 175 nontuberculous mycobacteria species based on 7547 genomic profiles.</title>
        <authorList>
            <person name="Matsumoto Y."/>
            <person name="Kinjo T."/>
            <person name="Motooka D."/>
            <person name="Nabeya D."/>
            <person name="Jung N."/>
            <person name="Uechi K."/>
            <person name="Horii T."/>
            <person name="Iida T."/>
            <person name="Fujita J."/>
            <person name="Nakamura S."/>
        </authorList>
    </citation>
    <scope>NUCLEOTIDE SEQUENCE [LARGE SCALE GENOMIC DNA]</scope>
    <source>
        <strain evidence="2 3">JCM 30275</strain>
    </source>
</reference>
<accession>A0A6N4WGR2</accession>
<dbReference type="PROSITE" id="PS51677">
    <property type="entry name" value="NODB"/>
    <property type="match status" value="1"/>
</dbReference>
<feature type="domain" description="NodB homology" evidence="1">
    <location>
        <begin position="37"/>
        <end position="259"/>
    </location>
</feature>
<dbReference type="KEGG" id="many:MANY_44390"/>
<evidence type="ECO:0000259" key="1">
    <source>
        <dbReference type="PROSITE" id="PS51677"/>
    </source>
</evidence>
<dbReference type="Proteomes" id="UP000467249">
    <property type="component" value="Chromosome"/>
</dbReference>
<dbReference type="GO" id="GO:0005975">
    <property type="term" value="P:carbohydrate metabolic process"/>
    <property type="evidence" value="ECO:0007669"/>
    <property type="project" value="InterPro"/>
</dbReference>
<dbReference type="Pfam" id="PF01522">
    <property type="entry name" value="Polysacc_deac_1"/>
    <property type="match status" value="1"/>
</dbReference>